<feature type="chain" id="PRO_5022835229" description="DUF3887 domain-containing protein" evidence="1">
    <location>
        <begin position="19"/>
        <end position="203"/>
    </location>
</feature>
<keyword evidence="3" id="KW-1185">Reference proteome</keyword>
<sequence>MKKPILVLLLFISALSFSQEVKTIEITSELTQKTKAFFTSYFAEIKAGNWSAIIDHMPEGFTNLMSKDMLVGQMKKAFNNEAFTTTFNKMTYKDIPMAFSYEDVTYANVNYESSFTFHFIQNETQKDDEFNVYVDFMTSTFKNQFKGQNVERKGKDITISGDKVILIIDDPKAGALKMLEFDKNMAEFYKTFIPEAVINTLLK</sequence>
<evidence type="ECO:0000256" key="1">
    <source>
        <dbReference type="SAM" id="SignalP"/>
    </source>
</evidence>
<feature type="signal peptide" evidence="1">
    <location>
        <begin position="1"/>
        <end position="18"/>
    </location>
</feature>
<dbReference type="RefSeq" id="WP_148542870.1">
    <property type="nucleotide sequence ID" value="NZ_VSDQ01000679.1"/>
</dbReference>
<evidence type="ECO:0000313" key="3">
    <source>
        <dbReference type="Proteomes" id="UP000323930"/>
    </source>
</evidence>
<accession>A0A5D0HS75</accession>
<dbReference type="AlphaFoldDB" id="A0A5D0HS75"/>
<comment type="caution">
    <text evidence="2">The sequence shown here is derived from an EMBL/GenBank/DDBJ whole genome shotgun (WGS) entry which is preliminary data.</text>
</comment>
<name>A0A5D0HS75_9FLAO</name>
<organism evidence="2 3">
    <name type="scientific">Seonamhaeicola marinus</name>
    <dbReference type="NCBI Taxonomy" id="1912246"/>
    <lineage>
        <taxon>Bacteria</taxon>
        <taxon>Pseudomonadati</taxon>
        <taxon>Bacteroidota</taxon>
        <taxon>Flavobacteriia</taxon>
        <taxon>Flavobacteriales</taxon>
        <taxon>Flavobacteriaceae</taxon>
    </lineage>
</organism>
<evidence type="ECO:0000313" key="2">
    <source>
        <dbReference type="EMBL" id="TYA74194.1"/>
    </source>
</evidence>
<protein>
    <recommendedName>
        <fullName evidence="4">DUF3887 domain-containing protein</fullName>
    </recommendedName>
</protein>
<proteinExistence type="predicted"/>
<gene>
    <name evidence="2" type="ORF">FUA24_12730</name>
</gene>
<dbReference type="EMBL" id="VSDQ01000679">
    <property type="protein sequence ID" value="TYA74194.1"/>
    <property type="molecule type" value="Genomic_DNA"/>
</dbReference>
<dbReference type="Proteomes" id="UP000323930">
    <property type="component" value="Unassembled WGS sequence"/>
</dbReference>
<evidence type="ECO:0008006" key="4">
    <source>
        <dbReference type="Google" id="ProtNLM"/>
    </source>
</evidence>
<keyword evidence="1" id="KW-0732">Signal</keyword>
<reference evidence="2 3" key="1">
    <citation type="submission" date="2019-08" db="EMBL/GenBank/DDBJ databases">
        <title>Seonamhaeicola sediminis sp. nov., isolated from marine sediment.</title>
        <authorList>
            <person name="Cao W.R."/>
        </authorList>
    </citation>
    <scope>NUCLEOTIDE SEQUENCE [LARGE SCALE GENOMIC DNA]</scope>
    <source>
        <strain evidence="2 3">B011</strain>
    </source>
</reference>